<dbReference type="Pfam" id="PF20511">
    <property type="entry name" value="PMI_typeI_cat"/>
    <property type="match status" value="1"/>
</dbReference>
<dbReference type="PANTHER" id="PTHR42742:SF3">
    <property type="entry name" value="FRUCTOKINASE"/>
    <property type="match status" value="1"/>
</dbReference>
<name>A0A926F4I6_9FIRM</name>
<dbReference type="InterPro" id="IPR014710">
    <property type="entry name" value="RmlC-like_jellyroll"/>
</dbReference>
<evidence type="ECO:0000256" key="4">
    <source>
        <dbReference type="ARBA" id="ARBA00030762"/>
    </source>
</evidence>
<dbReference type="GO" id="GO:0008270">
    <property type="term" value="F:zinc ion binding"/>
    <property type="evidence" value="ECO:0007669"/>
    <property type="project" value="InterPro"/>
</dbReference>
<evidence type="ECO:0000313" key="10">
    <source>
        <dbReference type="Proteomes" id="UP000647416"/>
    </source>
</evidence>
<dbReference type="PANTHER" id="PTHR42742">
    <property type="entry name" value="TRANSCRIPTIONAL REPRESSOR MPRA"/>
    <property type="match status" value="1"/>
</dbReference>
<comment type="cofactor">
    <cofactor evidence="5">
        <name>Zn(2+)</name>
        <dbReference type="ChEBI" id="CHEBI:29105"/>
    </cofactor>
    <text evidence="5">Binds 1 zinc ion per subunit.</text>
</comment>
<dbReference type="AlphaFoldDB" id="A0A926F4I6"/>
<feature type="binding site" evidence="5">
    <location>
        <position position="95"/>
    </location>
    <ligand>
        <name>Zn(2+)</name>
        <dbReference type="ChEBI" id="CHEBI:29105"/>
    </ligand>
</feature>
<evidence type="ECO:0000256" key="2">
    <source>
        <dbReference type="ARBA" id="ARBA00022833"/>
    </source>
</evidence>
<evidence type="ECO:0000256" key="3">
    <source>
        <dbReference type="ARBA" id="ARBA00029741"/>
    </source>
</evidence>
<keyword evidence="2 5" id="KW-0862">Zinc</keyword>
<evidence type="ECO:0000259" key="7">
    <source>
        <dbReference type="Pfam" id="PF20511"/>
    </source>
</evidence>
<keyword evidence="1 5" id="KW-0479">Metal-binding</keyword>
<feature type="domain" description="Mannose-6-phosphate isomerase cupin" evidence="8">
    <location>
        <begin position="225"/>
        <end position="301"/>
    </location>
</feature>
<feature type="active site" evidence="6">
    <location>
        <position position="182"/>
    </location>
</feature>
<dbReference type="InterPro" id="IPR014628">
    <property type="entry name" value="Man6P_isomerase_Firm_short"/>
</dbReference>
<keyword evidence="9" id="KW-0413">Isomerase</keyword>
<accession>A0A926F4I6</accession>
<dbReference type="CDD" id="cd02208">
    <property type="entry name" value="cupin_RmlC-like"/>
    <property type="match status" value="1"/>
</dbReference>
<dbReference type="Gene3D" id="2.60.120.10">
    <property type="entry name" value="Jelly Rolls"/>
    <property type="match status" value="2"/>
</dbReference>
<keyword evidence="10" id="KW-1185">Reference proteome</keyword>
<feature type="binding site" evidence="5">
    <location>
        <position position="162"/>
    </location>
    <ligand>
        <name>Zn(2+)</name>
        <dbReference type="ChEBI" id="CHEBI:29105"/>
    </ligand>
</feature>
<evidence type="ECO:0000259" key="8">
    <source>
        <dbReference type="Pfam" id="PF21621"/>
    </source>
</evidence>
<dbReference type="InterPro" id="IPR051804">
    <property type="entry name" value="Carb_Metab_Reg_Kinase/Isom"/>
</dbReference>
<evidence type="ECO:0000256" key="1">
    <source>
        <dbReference type="ARBA" id="ARBA00022723"/>
    </source>
</evidence>
<feature type="domain" description="Phosphomannose isomerase type I catalytic" evidence="7">
    <location>
        <begin position="3"/>
        <end position="104"/>
    </location>
</feature>
<dbReference type="Pfam" id="PF21621">
    <property type="entry name" value="MPI_cupin_dom"/>
    <property type="match status" value="1"/>
</dbReference>
<dbReference type="Proteomes" id="UP000647416">
    <property type="component" value="Unassembled WGS sequence"/>
</dbReference>
<evidence type="ECO:0000256" key="5">
    <source>
        <dbReference type="PIRSR" id="PIRSR036894-1"/>
    </source>
</evidence>
<dbReference type="GO" id="GO:0004476">
    <property type="term" value="F:mannose-6-phosphate isomerase activity"/>
    <property type="evidence" value="ECO:0007669"/>
    <property type="project" value="InterPro"/>
</dbReference>
<evidence type="ECO:0000256" key="6">
    <source>
        <dbReference type="PIRSR" id="PIRSR036894-2"/>
    </source>
</evidence>
<feature type="binding site" evidence="5">
    <location>
        <position position="104"/>
    </location>
    <ligand>
        <name>Zn(2+)</name>
        <dbReference type="ChEBI" id="CHEBI:29105"/>
    </ligand>
</feature>
<dbReference type="CDD" id="cd07010">
    <property type="entry name" value="cupin_PMI_type_I_N_bac"/>
    <property type="match status" value="1"/>
</dbReference>
<comment type="caution">
    <text evidence="9">The sequence shown here is derived from an EMBL/GenBank/DDBJ whole genome shotgun (WGS) entry which is preliminary data.</text>
</comment>
<proteinExistence type="predicted"/>
<gene>
    <name evidence="9" type="ORF">H8706_01820</name>
</gene>
<dbReference type="InterPro" id="IPR046457">
    <property type="entry name" value="PMI_typeI_cat"/>
</dbReference>
<evidence type="ECO:0000313" key="9">
    <source>
        <dbReference type="EMBL" id="MBC8595608.1"/>
    </source>
</evidence>
<dbReference type="PIRSF" id="PIRSF036894">
    <property type="entry name" value="PMI_Firm_short"/>
    <property type="match status" value="1"/>
</dbReference>
<reference evidence="9" key="1">
    <citation type="submission" date="2020-08" db="EMBL/GenBank/DDBJ databases">
        <title>Genome public.</title>
        <authorList>
            <person name="Liu C."/>
            <person name="Sun Q."/>
        </authorList>
    </citation>
    <scope>NUCLEOTIDE SEQUENCE</scope>
    <source>
        <strain evidence="9">NSJ-50</strain>
    </source>
</reference>
<dbReference type="InterPro" id="IPR049071">
    <property type="entry name" value="MPI_cupin_dom"/>
</dbReference>
<dbReference type="InterPro" id="IPR011051">
    <property type="entry name" value="RmlC_Cupin_sf"/>
</dbReference>
<protein>
    <recommendedName>
        <fullName evidence="3">Phosphohexomutase</fullName>
    </recommendedName>
    <alternativeName>
        <fullName evidence="4">Phosphomannose isomerase</fullName>
    </alternativeName>
</protein>
<sequence length="304" mass="34326">MKTQPIFKDYLWGGTNLSKKYGKANGGFLAESWELSCLEKAPVKIANGEFKGQFLKDVIEKNKSLIMGKNGENEKEFPLLFKFLDANKDLSVQVHPEGENGKTEMWYIVDAKEGAKIGFGFVRDVTKDEVEKAAKDGTLQDIIKYYDVKKGDCFFIRGGSVHCLCAGLIVAEIQQSSDTTYRLYDYNRRDKDGNLRELHLDKALEVAKLGVYEKAYCNAENLDECTVAECEYFKVVKHTVHGEKCFDTEEKTFNAVMFLEGDGFIEYDGGKKEKFSAGDTFLIPACLKNYKISGDCDILRCMLP</sequence>
<dbReference type="EMBL" id="JACRTE010000001">
    <property type="protein sequence ID" value="MBC8595608.1"/>
    <property type="molecule type" value="Genomic_DNA"/>
</dbReference>
<organism evidence="9 10">
    <name type="scientific">Qingrenia yutianensis</name>
    <dbReference type="NCBI Taxonomy" id="2763676"/>
    <lineage>
        <taxon>Bacteria</taxon>
        <taxon>Bacillati</taxon>
        <taxon>Bacillota</taxon>
        <taxon>Clostridia</taxon>
        <taxon>Eubacteriales</taxon>
        <taxon>Oscillospiraceae</taxon>
        <taxon>Qingrenia</taxon>
    </lineage>
</organism>
<dbReference type="GO" id="GO:0005975">
    <property type="term" value="P:carbohydrate metabolic process"/>
    <property type="evidence" value="ECO:0007669"/>
    <property type="project" value="InterPro"/>
</dbReference>
<dbReference type="SUPFAM" id="SSF51182">
    <property type="entry name" value="RmlC-like cupins"/>
    <property type="match status" value="1"/>
</dbReference>
<dbReference type="RefSeq" id="WP_262431281.1">
    <property type="nucleotide sequence ID" value="NZ_JACRTE010000001.1"/>
</dbReference>